<keyword evidence="2" id="KW-1003">Cell membrane</keyword>
<organism evidence="7 8">
    <name type="scientific">Bradyrhizobium retamae</name>
    <dbReference type="NCBI Taxonomy" id="1300035"/>
    <lineage>
        <taxon>Bacteria</taxon>
        <taxon>Pseudomonadati</taxon>
        <taxon>Pseudomonadota</taxon>
        <taxon>Alphaproteobacteria</taxon>
        <taxon>Hyphomicrobiales</taxon>
        <taxon>Nitrobacteraceae</taxon>
        <taxon>Bradyrhizobium</taxon>
    </lineage>
</organism>
<sequence length="284" mass="29869">MAPLWRILKAAVLGFVANDALSRGASIAFYAATSLAPVLLIVVAIAGLAFGHEAARAAISEELGKLLGPAGGEFIKTILARSSDPTSGMTATVIGLVTVLITASGVFGEMRTALNVTFKAKPVDEPISSLIKARVASLGLVAALGFMLIVSLAASAALSALEQWSADQVVLSALNTVVSLAIFTLLFAAIYRVLPDTTIYWRHLVLGAFVTAMLFTVGKSLIGLYLGRAAPSSSYGAAGALIVLMFWVYYASQIFLFGAELTKAIDDERHPATRDEREEQFNSA</sequence>
<dbReference type="PIRSF" id="PIRSF035875">
    <property type="entry name" value="RNase_BN"/>
    <property type="match status" value="1"/>
</dbReference>
<feature type="transmembrane region" description="Helical" evidence="6">
    <location>
        <begin position="135"/>
        <end position="158"/>
    </location>
</feature>
<evidence type="ECO:0000256" key="1">
    <source>
        <dbReference type="ARBA" id="ARBA00004651"/>
    </source>
</evidence>
<name>A0A0R3N3R9_9BRAD</name>
<keyword evidence="5 6" id="KW-0472">Membrane</keyword>
<dbReference type="NCBIfam" id="TIGR00765">
    <property type="entry name" value="yihY_not_rbn"/>
    <property type="match status" value="1"/>
</dbReference>
<keyword evidence="3 6" id="KW-0812">Transmembrane</keyword>
<dbReference type="GO" id="GO:0005886">
    <property type="term" value="C:plasma membrane"/>
    <property type="evidence" value="ECO:0007669"/>
    <property type="project" value="UniProtKB-SubCell"/>
</dbReference>
<dbReference type="AlphaFoldDB" id="A0A0R3N3R9"/>
<evidence type="ECO:0000256" key="3">
    <source>
        <dbReference type="ARBA" id="ARBA00022692"/>
    </source>
</evidence>
<evidence type="ECO:0000256" key="4">
    <source>
        <dbReference type="ARBA" id="ARBA00022989"/>
    </source>
</evidence>
<gene>
    <name evidence="7" type="ORF">CQ13_21890</name>
</gene>
<feature type="transmembrane region" description="Helical" evidence="6">
    <location>
        <begin position="238"/>
        <end position="259"/>
    </location>
</feature>
<comment type="subcellular location">
    <subcellularLocation>
        <location evidence="1">Cell membrane</location>
        <topology evidence="1">Multi-pass membrane protein</topology>
    </subcellularLocation>
</comment>
<dbReference type="OrthoDB" id="9797028at2"/>
<evidence type="ECO:0000313" key="8">
    <source>
        <dbReference type="Proteomes" id="UP000052023"/>
    </source>
</evidence>
<proteinExistence type="predicted"/>
<feature type="transmembrane region" description="Helical" evidence="6">
    <location>
        <begin position="203"/>
        <end position="226"/>
    </location>
</feature>
<evidence type="ECO:0000256" key="6">
    <source>
        <dbReference type="SAM" id="Phobius"/>
    </source>
</evidence>
<feature type="transmembrane region" description="Helical" evidence="6">
    <location>
        <begin position="170"/>
        <end position="191"/>
    </location>
</feature>
<evidence type="ECO:0000256" key="2">
    <source>
        <dbReference type="ARBA" id="ARBA00022475"/>
    </source>
</evidence>
<dbReference type="PANTHER" id="PTHR30213">
    <property type="entry name" value="INNER MEMBRANE PROTEIN YHJD"/>
    <property type="match status" value="1"/>
</dbReference>
<accession>A0A0R3N3R9</accession>
<dbReference type="PANTHER" id="PTHR30213:SF1">
    <property type="entry name" value="INNER MEMBRANE PROTEIN YHJD"/>
    <property type="match status" value="1"/>
</dbReference>
<evidence type="ECO:0000313" key="7">
    <source>
        <dbReference type="EMBL" id="KRR27128.1"/>
    </source>
</evidence>
<dbReference type="Pfam" id="PF03631">
    <property type="entry name" value="Virul_fac_BrkB"/>
    <property type="match status" value="1"/>
</dbReference>
<dbReference type="EMBL" id="LLYA01000113">
    <property type="protein sequence ID" value="KRR27128.1"/>
    <property type="molecule type" value="Genomic_DNA"/>
</dbReference>
<reference evidence="7 8" key="1">
    <citation type="submission" date="2014-03" db="EMBL/GenBank/DDBJ databases">
        <title>Bradyrhizobium valentinum sp. nov., isolated from effective nodules of Lupinus mariae-josephae, a lupine endemic of basic-lime soils in Eastern Spain.</title>
        <authorList>
            <person name="Duran D."/>
            <person name="Rey L."/>
            <person name="Navarro A."/>
            <person name="Busquets A."/>
            <person name="Imperial J."/>
            <person name="Ruiz-Argueso T."/>
        </authorList>
    </citation>
    <scope>NUCLEOTIDE SEQUENCE [LARGE SCALE GENOMIC DNA]</scope>
    <source>
        <strain evidence="7 8">Ro19</strain>
    </source>
</reference>
<dbReference type="InterPro" id="IPR017039">
    <property type="entry name" value="Virul_fac_BrkB"/>
</dbReference>
<comment type="caution">
    <text evidence="7">The sequence shown here is derived from an EMBL/GenBank/DDBJ whole genome shotgun (WGS) entry which is preliminary data.</text>
</comment>
<dbReference type="Proteomes" id="UP000052023">
    <property type="component" value="Unassembled WGS sequence"/>
</dbReference>
<keyword evidence="8" id="KW-1185">Reference proteome</keyword>
<protein>
    <submittedName>
        <fullName evidence="7">Ribonuclease BN</fullName>
    </submittedName>
</protein>
<evidence type="ECO:0000256" key="5">
    <source>
        <dbReference type="ARBA" id="ARBA00023136"/>
    </source>
</evidence>
<feature type="transmembrane region" description="Helical" evidence="6">
    <location>
        <begin position="34"/>
        <end position="51"/>
    </location>
</feature>
<keyword evidence="4 6" id="KW-1133">Transmembrane helix</keyword>
<dbReference type="RefSeq" id="WP_057843558.1">
    <property type="nucleotide sequence ID" value="NZ_LLYA01000113.1"/>
</dbReference>